<proteinExistence type="predicted"/>
<organism evidence="1 2">
    <name type="scientific">Micromonospora haikouensis</name>
    <dbReference type="NCBI Taxonomy" id="686309"/>
    <lineage>
        <taxon>Bacteria</taxon>
        <taxon>Bacillati</taxon>
        <taxon>Actinomycetota</taxon>
        <taxon>Actinomycetes</taxon>
        <taxon>Micromonosporales</taxon>
        <taxon>Micromonosporaceae</taxon>
        <taxon>Micromonospora</taxon>
    </lineage>
</organism>
<evidence type="ECO:0000313" key="1">
    <source>
        <dbReference type="EMBL" id="KIR66278.1"/>
    </source>
</evidence>
<accession>A0A0D0W0B1</accession>
<dbReference type="GeneID" id="301305239"/>
<dbReference type="EMBL" id="JXSX01000001">
    <property type="protein sequence ID" value="KIR66278.1"/>
    <property type="molecule type" value="Genomic_DNA"/>
</dbReference>
<name>A0A0D0W0B1_9ACTN</name>
<gene>
    <name evidence="1" type="ORF">TK50_14085</name>
</gene>
<dbReference type="PATRIC" id="fig|47853.6.peg.2974"/>
<dbReference type="AlphaFoldDB" id="A0A0D0W0B1"/>
<reference evidence="1 2" key="1">
    <citation type="submission" date="2015-01" db="EMBL/GenBank/DDBJ databases">
        <title>Sequencing and annotation of Micromonospora carbonacea strain JXNU-1 genome.</title>
        <authorList>
            <person name="Long Z."/>
            <person name="Huang Y."/>
            <person name="Jiang Y."/>
        </authorList>
    </citation>
    <scope>NUCLEOTIDE SEQUENCE [LARGE SCALE GENOMIC DNA]</scope>
    <source>
        <strain evidence="1 2">JXNU-1</strain>
    </source>
</reference>
<dbReference type="OrthoDB" id="3623124at2"/>
<evidence type="ECO:0000313" key="2">
    <source>
        <dbReference type="Proteomes" id="UP000032254"/>
    </source>
</evidence>
<sequence length="152" mass="16496">MLHMWDENLVGLWDSGPYDYGVMESSWICLRGDGTGWSAWANAAGGASLSQLTWICPHEGQVELRYTWTASGTGSPGAPPALTEVDEEGPDDTLVRTTFAVSMDMPSIGGPPVMTLHFEESVECSHRYGLLTREADHLLARSRQEQGSPSAP</sequence>
<protein>
    <submittedName>
        <fullName evidence="1">Uncharacterized protein</fullName>
    </submittedName>
</protein>
<keyword evidence="2" id="KW-1185">Reference proteome</keyword>
<dbReference type="RefSeq" id="WP_043963161.1">
    <property type="nucleotide sequence ID" value="NZ_JXSX01000001.1"/>
</dbReference>
<dbReference type="Proteomes" id="UP000032254">
    <property type="component" value="Unassembled WGS sequence"/>
</dbReference>
<comment type="caution">
    <text evidence="1">The sequence shown here is derived from an EMBL/GenBank/DDBJ whole genome shotgun (WGS) entry which is preliminary data.</text>
</comment>